<keyword evidence="4 11" id="KW-0328">Glycosyltransferase</keyword>
<evidence type="ECO:0000256" key="8">
    <source>
        <dbReference type="ARBA" id="ARBA00022989"/>
    </source>
</evidence>
<comment type="catalytic activity">
    <reaction evidence="10">
        <text>an alpha-D-Glc-(1-&gt;3)-alpha-D-Man-(1-&gt;2)-alpha-D-Man-(1-&gt;2)-alpha-D-Man-(1-&gt;3)-[alpha-D-Man-(1-&gt;2)-alpha-D-Man-(1-&gt;3)-[alpha-D-Man-(1-&gt;2)-alpha-D-Man-(1-&gt;6)]-alpha-D-Man-(1-&gt;6)]-beta-D-Man-(1-&gt;4)-beta-D-GlcNAc-(1-&gt;4)-alpha-D-GlcNAc-diphospho-di-trans,poly-cis-dolichol + a di-trans,poly-cis-dolichyl beta-D-glucosyl phosphate = an alpha-D-Glc-(1-&gt;3)-alpha-D-Glc-(1-&gt;3)-alpha-D-Man-(1-&gt;2)-alpha-D-Man-(1-&gt;2)-alpha-D-Man-(1-&gt;3)-[alpha-D-Man-(1-&gt;2)-alpha-D-Man-(1-&gt;3)-[alpha-D-Man-(1-&gt;2)-alpha-D-Man-(1-&gt;6)]-alpha-D-Man-(1-&gt;6)]-beta-D-Man-(1-&gt;4)-beta-D-GlcNAc-(1-&gt;4)-alpha-D-GlcNAc-diphospho-di-trans,poly-cis-dolichol + a di-trans,poly-cis-dolichyl phosphate + H(+)</text>
        <dbReference type="Rhea" id="RHEA:31307"/>
        <dbReference type="Rhea" id="RHEA-COMP:19498"/>
        <dbReference type="Rhea" id="RHEA-COMP:19502"/>
        <dbReference type="Rhea" id="RHEA-COMP:19521"/>
        <dbReference type="Rhea" id="RHEA-COMP:19522"/>
        <dbReference type="ChEBI" id="CHEBI:15378"/>
        <dbReference type="ChEBI" id="CHEBI:57525"/>
        <dbReference type="ChEBI" id="CHEBI:57683"/>
        <dbReference type="ChEBI" id="CHEBI:132521"/>
        <dbReference type="ChEBI" id="CHEBI:132522"/>
        <dbReference type="EC" id="2.4.1.265"/>
    </reaction>
    <physiologicalReaction direction="left-to-right" evidence="10">
        <dbReference type="Rhea" id="RHEA:31308"/>
    </physiologicalReaction>
</comment>
<evidence type="ECO:0000256" key="4">
    <source>
        <dbReference type="ARBA" id="ARBA00022676"/>
    </source>
</evidence>
<dbReference type="Proteomes" id="UP000054845">
    <property type="component" value="Unassembled WGS sequence"/>
</dbReference>
<evidence type="ECO:0000313" key="14">
    <source>
        <dbReference type="Proteomes" id="UP000054845"/>
    </source>
</evidence>
<keyword evidence="14" id="KW-1185">Reference proteome</keyword>
<evidence type="ECO:0000256" key="10">
    <source>
        <dbReference type="ARBA" id="ARBA00047346"/>
    </source>
</evidence>
<sequence>MAMATLLEMPGWLRDVLVLSTSVKLLLVPAYHSTDLEVHRHWLALTKTLPVSHWYFDTTSQWTLDYPPFFAFFERMLAQVIAPLDARIVHLQEGLQYASPRAIFILRLSVMLTELVLVGALWALATPSSAQSGKSSESGFDSASRSPSSANTDQDAHVKAEQAISPLVAGAILLHPALVIVDHIHFQYNGFLTGVLLWSIWAARERRPLLSAFLFSSLLMLKHIYIYLAPAYFIFLLRTYVLPSSVTMDGPTGAGPASRLFTLGTITLIPPLAAILPLLASGLTTSAPAGPLGILRQMIARLFPFQRGLNHAYWAANFWALYSFADRALLATGMATSSKITEAARASSSRGLIGDTTFGVLPNVSASHCLVLTATPLLVLSSRLWTRPTYLNFLTVLISSGLTSFIFGYHVHEKAILLPLLPLTMLAPVSYVHARLTTLLSIVGIFGLFPLLYDAKETPLKLFYTLAWSFVVFGSIRKQVYRPVPSNLTAIAHVLENAYLLGFIILQVYTSLLHPALFTRERHLEPTKQSGPVGTAAEAITSAADSLASVLVAQPSSHASWVQASPAGDPLASFSRDAFSGDTATPSMRSDLSATGLASHARPLDNVRKLGSSGTPDVQLHTQYEFLPLMLISTYCALGVLWVWIRLGWSLLSQRPHNRSQAAEASPASHAGKHHRKW</sequence>
<keyword evidence="5 11" id="KW-0808">Transferase</keyword>
<dbReference type="Pfam" id="PF03155">
    <property type="entry name" value="Alg6_Alg8"/>
    <property type="match status" value="1"/>
</dbReference>
<dbReference type="InterPro" id="IPR004856">
    <property type="entry name" value="Glyco_trans_ALG6/ALG8"/>
</dbReference>
<feature type="transmembrane region" description="Helical" evidence="11">
    <location>
        <begin position="432"/>
        <end position="453"/>
    </location>
</feature>
<dbReference type="PANTHER" id="PTHR12413">
    <property type="entry name" value="DOLICHYL GLYCOSYLTRANSFERASE"/>
    <property type="match status" value="1"/>
</dbReference>
<dbReference type="EC" id="2.4.1.-" evidence="11"/>
<feature type="compositionally biased region" description="Polar residues" evidence="12">
    <location>
        <begin position="139"/>
        <end position="152"/>
    </location>
</feature>
<keyword evidence="9 11" id="KW-0472">Membrane</keyword>
<keyword evidence="7 11" id="KW-0256">Endoplasmic reticulum</keyword>
<keyword evidence="8 11" id="KW-1133">Transmembrane helix</keyword>
<dbReference type="UniPathway" id="UPA00378"/>
<organism evidence="13 14">
    <name type="scientific">Ceraceosorus bombacis</name>
    <dbReference type="NCBI Taxonomy" id="401625"/>
    <lineage>
        <taxon>Eukaryota</taxon>
        <taxon>Fungi</taxon>
        <taxon>Dikarya</taxon>
        <taxon>Basidiomycota</taxon>
        <taxon>Ustilaginomycotina</taxon>
        <taxon>Exobasidiomycetes</taxon>
        <taxon>Ceraceosorales</taxon>
        <taxon>Ceraceosoraceae</taxon>
        <taxon>Ceraceosorus</taxon>
    </lineage>
</organism>
<name>A0A0P1BHF1_9BASI</name>
<dbReference type="AlphaFoldDB" id="A0A0P1BHF1"/>
<feature type="transmembrane region" description="Helical" evidence="11">
    <location>
        <begin position="224"/>
        <end position="241"/>
    </location>
</feature>
<feature type="transmembrane region" description="Helical" evidence="11">
    <location>
        <begin position="390"/>
        <end position="412"/>
    </location>
</feature>
<feature type="transmembrane region" description="Helical" evidence="11">
    <location>
        <begin position="261"/>
        <end position="280"/>
    </location>
</feature>
<reference evidence="13 14" key="1">
    <citation type="submission" date="2014-09" db="EMBL/GenBank/DDBJ databases">
        <authorList>
            <person name="Magalhaes I.L.F."/>
            <person name="Oliveira U."/>
            <person name="Santos F.R."/>
            <person name="Vidigal T.H.D.A."/>
            <person name="Brescovit A.D."/>
            <person name="Santos A.J."/>
        </authorList>
    </citation>
    <scope>NUCLEOTIDE SEQUENCE [LARGE SCALE GENOMIC DNA]</scope>
</reference>
<evidence type="ECO:0000256" key="6">
    <source>
        <dbReference type="ARBA" id="ARBA00022692"/>
    </source>
</evidence>
<dbReference type="OrthoDB" id="1689333at2759"/>
<keyword evidence="6 11" id="KW-0812">Transmembrane</keyword>
<dbReference type="GO" id="GO:0042283">
    <property type="term" value="F:dolichyl pyrophosphate Glc1Man9GlcNAc2 alpha-1,3-glucosyltransferase activity"/>
    <property type="evidence" value="ECO:0007669"/>
    <property type="project" value="UniProtKB-EC"/>
</dbReference>
<feature type="compositionally biased region" description="Low complexity" evidence="12">
    <location>
        <begin position="129"/>
        <end position="138"/>
    </location>
</feature>
<feature type="transmembrane region" description="Helical" evidence="11">
    <location>
        <begin position="626"/>
        <end position="645"/>
    </location>
</feature>
<evidence type="ECO:0000256" key="1">
    <source>
        <dbReference type="ARBA" id="ARBA00004477"/>
    </source>
</evidence>
<evidence type="ECO:0000313" key="13">
    <source>
        <dbReference type="EMBL" id="CEH15005.1"/>
    </source>
</evidence>
<dbReference type="GO" id="GO:0005789">
    <property type="term" value="C:endoplasmic reticulum membrane"/>
    <property type="evidence" value="ECO:0007669"/>
    <property type="project" value="UniProtKB-SubCell"/>
</dbReference>
<dbReference type="STRING" id="401625.A0A0P1BHF1"/>
<dbReference type="EMBL" id="CCYA01000252">
    <property type="protein sequence ID" value="CEH15005.1"/>
    <property type="molecule type" value="Genomic_DNA"/>
</dbReference>
<comment type="pathway">
    <text evidence="2 11">Protein modification; protein glycosylation.</text>
</comment>
<comment type="subcellular location">
    <subcellularLocation>
        <location evidence="1 11">Endoplasmic reticulum membrane</location>
        <topology evidence="1 11">Multi-pass membrane protein</topology>
    </subcellularLocation>
</comment>
<comment type="similarity">
    <text evidence="3 11">Belongs to the ALG6/ALG8 glucosyltransferase family.</text>
</comment>
<evidence type="ECO:0000256" key="2">
    <source>
        <dbReference type="ARBA" id="ARBA00004922"/>
    </source>
</evidence>
<dbReference type="PANTHER" id="PTHR12413:SF2">
    <property type="entry name" value="DOLICHYL PYROPHOSPHATE GLC1MAN9GLCNAC2 ALPHA-1,3-GLUCOSYLTRANSFERASE-RELATED"/>
    <property type="match status" value="1"/>
</dbReference>
<evidence type="ECO:0000256" key="9">
    <source>
        <dbReference type="ARBA" id="ARBA00023136"/>
    </source>
</evidence>
<protein>
    <recommendedName>
        <fullName evidence="11">Alpha-1,3-glucosyltransferase</fullName>
        <ecNumber evidence="11">2.4.1.-</ecNumber>
    </recommendedName>
</protein>
<feature type="transmembrane region" description="Helical" evidence="11">
    <location>
        <begin position="460"/>
        <end position="477"/>
    </location>
</feature>
<accession>A0A0P1BHF1</accession>
<evidence type="ECO:0000256" key="5">
    <source>
        <dbReference type="ARBA" id="ARBA00022679"/>
    </source>
</evidence>
<feature type="transmembrane region" description="Helical" evidence="11">
    <location>
        <begin position="186"/>
        <end position="203"/>
    </location>
</feature>
<evidence type="ECO:0000256" key="3">
    <source>
        <dbReference type="ARBA" id="ARBA00008715"/>
    </source>
</evidence>
<dbReference type="GO" id="GO:0006487">
    <property type="term" value="P:protein N-linked glycosylation"/>
    <property type="evidence" value="ECO:0007669"/>
    <property type="project" value="TreeGrafter"/>
</dbReference>
<feature type="region of interest" description="Disordered" evidence="12">
    <location>
        <begin position="129"/>
        <end position="152"/>
    </location>
</feature>
<evidence type="ECO:0000256" key="12">
    <source>
        <dbReference type="SAM" id="MobiDB-lite"/>
    </source>
</evidence>
<feature type="transmembrane region" description="Helical" evidence="11">
    <location>
        <begin position="104"/>
        <end position="125"/>
    </location>
</feature>
<proteinExistence type="inferred from homology"/>
<feature type="transmembrane region" description="Helical" evidence="11">
    <location>
        <begin position="497"/>
        <end position="518"/>
    </location>
</feature>
<evidence type="ECO:0000256" key="7">
    <source>
        <dbReference type="ARBA" id="ARBA00022824"/>
    </source>
</evidence>
<evidence type="ECO:0000256" key="11">
    <source>
        <dbReference type="RuleBase" id="RU363110"/>
    </source>
</evidence>